<feature type="signal peptide" evidence="1">
    <location>
        <begin position="1"/>
        <end position="21"/>
    </location>
</feature>
<dbReference type="RefSeq" id="WP_109825201.1">
    <property type="nucleotide sequence ID" value="NZ_CP029494.1"/>
</dbReference>
<dbReference type="Proteomes" id="UP000245368">
    <property type="component" value="Chromosome"/>
</dbReference>
<proteinExistence type="predicted"/>
<reference evidence="2 3" key="1">
    <citation type="submission" date="2018-05" db="EMBL/GenBank/DDBJ databases">
        <title>Complete Genome Sequence of Deinococcus sp. strain 17bor-2.</title>
        <authorList>
            <person name="Srinivasan S."/>
        </authorList>
    </citation>
    <scope>NUCLEOTIDE SEQUENCE [LARGE SCALE GENOMIC DNA]</scope>
    <source>
        <strain evidence="2 3">17bor-2</strain>
    </source>
</reference>
<keyword evidence="3" id="KW-1185">Reference proteome</keyword>
<protein>
    <submittedName>
        <fullName evidence="2">Uncharacterized protein</fullName>
    </submittedName>
</protein>
<dbReference type="Pfam" id="PF09619">
    <property type="entry name" value="YscW"/>
    <property type="match status" value="1"/>
</dbReference>
<keyword evidence="1" id="KW-0732">Signal</keyword>
<gene>
    <name evidence="2" type="ORF">DKM44_02700</name>
</gene>
<evidence type="ECO:0000313" key="3">
    <source>
        <dbReference type="Proteomes" id="UP000245368"/>
    </source>
</evidence>
<dbReference type="InterPro" id="IPR039366">
    <property type="entry name" value="Pilotin"/>
</dbReference>
<organism evidence="2 3">
    <name type="scientific">Deinococcus irradiatisoli</name>
    <dbReference type="NCBI Taxonomy" id="2202254"/>
    <lineage>
        <taxon>Bacteria</taxon>
        <taxon>Thermotogati</taxon>
        <taxon>Deinococcota</taxon>
        <taxon>Deinococci</taxon>
        <taxon>Deinococcales</taxon>
        <taxon>Deinococcaceae</taxon>
        <taxon>Deinococcus</taxon>
    </lineage>
</organism>
<name>A0A2Z3JH50_9DEIO</name>
<dbReference type="AlphaFoldDB" id="A0A2Z3JH50"/>
<feature type="chain" id="PRO_5016306257" evidence="1">
    <location>
        <begin position="22"/>
        <end position="166"/>
    </location>
</feature>
<evidence type="ECO:0000256" key="1">
    <source>
        <dbReference type="SAM" id="SignalP"/>
    </source>
</evidence>
<dbReference type="EMBL" id="CP029494">
    <property type="protein sequence ID" value="AWN22279.1"/>
    <property type="molecule type" value="Genomic_DNA"/>
</dbReference>
<dbReference type="OrthoDB" id="68561at2"/>
<accession>A0A2Z3JH50</accession>
<dbReference type="KEGG" id="dez:DKM44_02700"/>
<sequence>MKTFSLLTALVLSAAVSVGQAQTVINGVTIIKPGQTTPAPARRTVPAFVDSDVPADWTDIRGRISVGTGARMSLPAGSRVTVSLVDVSLAGAPAKTLVSTTFPSSTLPVSYQLVSSPRRFTTSGSYAVQVSIKDASGKPIYANAAQYRINPAAKRILADIKVAALK</sequence>
<evidence type="ECO:0000313" key="2">
    <source>
        <dbReference type="EMBL" id="AWN22279.1"/>
    </source>
</evidence>